<proteinExistence type="inferred from homology"/>
<dbReference type="Proteomes" id="UP001165427">
    <property type="component" value="Unassembled WGS sequence"/>
</dbReference>
<organism evidence="2 3">
    <name type="scientific">Desulfatitalea alkaliphila</name>
    <dbReference type="NCBI Taxonomy" id="2929485"/>
    <lineage>
        <taxon>Bacteria</taxon>
        <taxon>Pseudomonadati</taxon>
        <taxon>Thermodesulfobacteriota</taxon>
        <taxon>Desulfobacteria</taxon>
        <taxon>Desulfobacterales</taxon>
        <taxon>Desulfosarcinaceae</taxon>
        <taxon>Desulfatitalea</taxon>
    </lineage>
</organism>
<protein>
    <submittedName>
        <fullName evidence="2">AmmeMemoRadiSam system protein B</fullName>
    </submittedName>
</protein>
<gene>
    <name evidence="2" type="primary">amrB</name>
    <name evidence="2" type="ORF">MRX98_11185</name>
</gene>
<comment type="caution">
    <text evidence="2">The sequence shown here is derived from an EMBL/GenBank/DDBJ whole genome shotgun (WGS) entry which is preliminary data.</text>
</comment>
<comment type="similarity">
    <text evidence="1">Belongs to the MEMO1 family.</text>
</comment>
<name>A0AA41R1G2_9BACT</name>
<keyword evidence="3" id="KW-1185">Reference proteome</keyword>
<dbReference type="NCBIfam" id="TIGR04336">
    <property type="entry name" value="AmmeMemoSam_B"/>
    <property type="match status" value="1"/>
</dbReference>
<dbReference type="Gene3D" id="3.40.830.10">
    <property type="entry name" value="LigB-like"/>
    <property type="match status" value="1"/>
</dbReference>
<dbReference type="PANTHER" id="PTHR11060:SF0">
    <property type="entry name" value="PROTEIN MEMO1"/>
    <property type="match status" value="1"/>
</dbReference>
<dbReference type="AlphaFoldDB" id="A0AA41R1G2"/>
<evidence type="ECO:0000256" key="1">
    <source>
        <dbReference type="ARBA" id="ARBA00006315"/>
    </source>
</evidence>
<accession>A0AA41R1G2</accession>
<dbReference type="Pfam" id="PF01875">
    <property type="entry name" value="Memo"/>
    <property type="match status" value="1"/>
</dbReference>
<reference evidence="2" key="1">
    <citation type="submission" date="2022-04" db="EMBL/GenBank/DDBJ databases">
        <title>Desulfatitalea alkaliphila sp. nov., a novel anaerobic sulfate-reducing bacterium isolated from terrestrial mud volcano, Taman Peninsula, Russia.</title>
        <authorList>
            <person name="Khomyakova M.A."/>
            <person name="Merkel A.Y."/>
            <person name="Slobodkin A.I."/>
        </authorList>
    </citation>
    <scope>NUCLEOTIDE SEQUENCE</scope>
    <source>
        <strain evidence="2">M08but</strain>
    </source>
</reference>
<dbReference type="RefSeq" id="WP_246907480.1">
    <property type="nucleotide sequence ID" value="NZ_JALJRB010000011.1"/>
</dbReference>
<dbReference type="EMBL" id="JALJRB010000011">
    <property type="protein sequence ID" value="MCJ8501137.1"/>
    <property type="molecule type" value="Genomic_DNA"/>
</dbReference>
<dbReference type="PANTHER" id="PTHR11060">
    <property type="entry name" value="PROTEIN MEMO1"/>
    <property type="match status" value="1"/>
</dbReference>
<sequence length="288" mass="30839">MELRKAVFAGSWYPAEASACEAEIEGFLEGEAATGPLQGQWCAGIVPHAGWYYSGRIACRVIARLKGSRPPDLVVLFGMHLPPGATSSMMPMGAWETPFGPLPVAEALARDLMQRFAFQEETPRRYARDNTIELQLPFIKYLLDPGRILAIGVPPRAEALAIGQAVVDWAADQGQRLVVIGSTDLTHYGPDYGFTPRGTGSAALSWVRDKNDRRAVDAMLRLAPEAVIEEGLTHQNACCAGAAATAIAAAKRMGADRAELVAYATSHDLSPRDSFVGYAGIVLGRGNG</sequence>
<dbReference type="CDD" id="cd07361">
    <property type="entry name" value="MEMO_like"/>
    <property type="match status" value="1"/>
</dbReference>
<dbReference type="InterPro" id="IPR002737">
    <property type="entry name" value="MEMO1_fam"/>
</dbReference>
<evidence type="ECO:0000313" key="3">
    <source>
        <dbReference type="Proteomes" id="UP001165427"/>
    </source>
</evidence>
<evidence type="ECO:0000313" key="2">
    <source>
        <dbReference type="EMBL" id="MCJ8501137.1"/>
    </source>
</evidence>